<feature type="domain" description="Acyl-CoA dehydrogenase/oxidase C-terminal" evidence="6">
    <location>
        <begin position="210"/>
        <end position="348"/>
    </location>
</feature>
<comment type="cofactor">
    <cofactor evidence="1">
        <name>FAD</name>
        <dbReference type="ChEBI" id="CHEBI:57692"/>
    </cofactor>
</comment>
<dbReference type="InterPro" id="IPR046373">
    <property type="entry name" value="Acyl-CoA_Oxase/DH_mid-dom_sf"/>
</dbReference>
<keyword evidence="3" id="KW-0285">Flavoprotein</keyword>
<dbReference type="SUPFAM" id="SSF47203">
    <property type="entry name" value="Acyl-CoA dehydrogenase C-terminal domain-like"/>
    <property type="match status" value="1"/>
</dbReference>
<evidence type="ECO:0000256" key="4">
    <source>
        <dbReference type="ARBA" id="ARBA00022827"/>
    </source>
</evidence>
<organism evidence="7 8">
    <name type="scientific">Pseudonocardia autotrophica</name>
    <name type="common">Amycolata autotrophica</name>
    <name type="synonym">Nocardia autotrophica</name>
    <dbReference type="NCBI Taxonomy" id="2074"/>
    <lineage>
        <taxon>Bacteria</taxon>
        <taxon>Bacillati</taxon>
        <taxon>Actinomycetota</taxon>
        <taxon>Actinomycetes</taxon>
        <taxon>Pseudonocardiales</taxon>
        <taxon>Pseudonocardiaceae</taxon>
        <taxon>Pseudonocardia</taxon>
    </lineage>
</organism>
<evidence type="ECO:0000259" key="6">
    <source>
        <dbReference type="Pfam" id="PF00441"/>
    </source>
</evidence>
<evidence type="ECO:0000313" key="8">
    <source>
        <dbReference type="Proteomes" id="UP000194360"/>
    </source>
</evidence>
<keyword evidence="8" id="KW-1185">Reference proteome</keyword>
<dbReference type="SUPFAM" id="SSF56645">
    <property type="entry name" value="Acyl-CoA dehydrogenase NM domain-like"/>
    <property type="match status" value="1"/>
</dbReference>
<dbReference type="EC" id="1.3.1.95" evidence="7"/>
<dbReference type="InterPro" id="IPR009100">
    <property type="entry name" value="AcylCoA_DH/oxidase_NM_dom_sf"/>
</dbReference>
<dbReference type="Gene3D" id="1.20.140.10">
    <property type="entry name" value="Butyryl-CoA Dehydrogenase, subunit A, domain 3"/>
    <property type="match status" value="1"/>
</dbReference>
<evidence type="ECO:0000256" key="2">
    <source>
        <dbReference type="ARBA" id="ARBA00009347"/>
    </source>
</evidence>
<dbReference type="PANTHER" id="PTHR43884">
    <property type="entry name" value="ACYL-COA DEHYDROGENASE"/>
    <property type="match status" value="1"/>
</dbReference>
<name>A0A1Y2MTA5_PSEAH</name>
<dbReference type="GO" id="GO:0043958">
    <property type="term" value="F:acryloyl-CoA reductase (NADH) activity"/>
    <property type="evidence" value="ECO:0007669"/>
    <property type="project" value="UniProtKB-EC"/>
</dbReference>
<dbReference type="EMBL" id="MIGB01000024">
    <property type="protein sequence ID" value="OSY38229.1"/>
    <property type="molecule type" value="Genomic_DNA"/>
</dbReference>
<dbReference type="InterPro" id="IPR036250">
    <property type="entry name" value="AcylCo_DH-like_C"/>
</dbReference>
<sequence length="355" mass="37041">MAEHDDLASTVHDYLTRSYDCDRRRTLLGDGPGGDGTGSGWDAGLAAELAELGWYSVAVAECRGGIGATPADLGPLFEQYGRHLVIGPLLENSLLPALVEQIGPDPAGTPPALVDPGITDDRAAEIGSVSRTGRELTGTVAAARFAAQANVLVVLAGAAVCLVDPAAPGVRVEPIGSADPGTAFARVRLDAASADLVVTDGDLVGRIRAWSRILLACELDGLARGALERTVEHVGRREQFGRPIGGFQAVQHLAADMAARSTGLHNLCLATLADADGASTARLDLLASTVKAHAAQAAVGVCEDAIQLHGGMGFTTETDVSWYYRRALALRGWYGDEIELRHRIGAALLDPEGRM</sequence>
<gene>
    <name evidence="7" type="primary">acrC_4</name>
    <name evidence="7" type="ORF">BG845_04182</name>
</gene>
<dbReference type="OrthoDB" id="3663644at2"/>
<dbReference type="InterPro" id="IPR037069">
    <property type="entry name" value="AcylCoA_DH/ox_N_sf"/>
</dbReference>
<comment type="caution">
    <text evidence="7">The sequence shown here is derived from an EMBL/GenBank/DDBJ whole genome shotgun (WGS) entry which is preliminary data.</text>
</comment>
<dbReference type="CDD" id="cd00567">
    <property type="entry name" value="ACAD"/>
    <property type="match status" value="1"/>
</dbReference>
<evidence type="ECO:0000256" key="1">
    <source>
        <dbReference type="ARBA" id="ARBA00001974"/>
    </source>
</evidence>
<dbReference type="AlphaFoldDB" id="A0A1Y2MTA5"/>
<evidence type="ECO:0000256" key="5">
    <source>
        <dbReference type="ARBA" id="ARBA00023002"/>
    </source>
</evidence>
<protein>
    <submittedName>
        <fullName evidence="7">Acryloyl-CoA reductase (NADH)</fullName>
        <ecNumber evidence="7">1.3.1.95</ecNumber>
    </submittedName>
</protein>
<dbReference type="GO" id="GO:0003995">
    <property type="term" value="F:acyl-CoA dehydrogenase activity"/>
    <property type="evidence" value="ECO:0007669"/>
    <property type="project" value="TreeGrafter"/>
</dbReference>
<dbReference type="InterPro" id="IPR009075">
    <property type="entry name" value="AcylCo_DH/oxidase_C"/>
</dbReference>
<evidence type="ECO:0000256" key="3">
    <source>
        <dbReference type="ARBA" id="ARBA00022630"/>
    </source>
</evidence>
<accession>A0A1Y2MTA5</accession>
<keyword evidence="4" id="KW-0274">FAD</keyword>
<keyword evidence="5 7" id="KW-0560">Oxidoreductase</keyword>
<dbReference type="RefSeq" id="WP_085914380.1">
    <property type="nucleotide sequence ID" value="NZ_AP018920.1"/>
</dbReference>
<dbReference type="Proteomes" id="UP000194360">
    <property type="component" value="Unassembled WGS sequence"/>
</dbReference>
<comment type="similarity">
    <text evidence="2">Belongs to the acyl-CoA dehydrogenase family.</text>
</comment>
<dbReference type="STRING" id="2074.BG845_04182"/>
<dbReference type="Pfam" id="PF00441">
    <property type="entry name" value="Acyl-CoA_dh_1"/>
    <property type="match status" value="1"/>
</dbReference>
<dbReference type="PANTHER" id="PTHR43884:SF20">
    <property type="entry name" value="ACYL-COA DEHYDROGENASE FADE28"/>
    <property type="match status" value="1"/>
</dbReference>
<reference evidence="7 8" key="1">
    <citation type="submission" date="2016-09" db="EMBL/GenBank/DDBJ databases">
        <title>Pseudonocardia autotrophica DSM535, a candidate organism with high potential of specific P450 cytochromes.</title>
        <authorList>
            <person name="Grumaz C."/>
            <person name="Vainshtein Y."/>
            <person name="Kirstahler P."/>
            <person name="Sohn K."/>
        </authorList>
    </citation>
    <scope>NUCLEOTIDE SEQUENCE [LARGE SCALE GENOMIC DNA]</scope>
    <source>
        <strain evidence="7 8">DSM 535</strain>
    </source>
</reference>
<dbReference type="GO" id="GO:0050660">
    <property type="term" value="F:flavin adenine dinucleotide binding"/>
    <property type="evidence" value="ECO:0007669"/>
    <property type="project" value="InterPro"/>
</dbReference>
<proteinExistence type="inferred from homology"/>
<dbReference type="Gene3D" id="2.40.110.10">
    <property type="entry name" value="Butyryl-CoA Dehydrogenase, subunit A, domain 2"/>
    <property type="match status" value="1"/>
</dbReference>
<dbReference type="Gene3D" id="1.10.540.10">
    <property type="entry name" value="Acyl-CoA dehydrogenase/oxidase, N-terminal domain"/>
    <property type="match status" value="1"/>
</dbReference>
<evidence type="ECO:0000313" key="7">
    <source>
        <dbReference type="EMBL" id="OSY38229.1"/>
    </source>
</evidence>